<evidence type="ECO:0008006" key="4">
    <source>
        <dbReference type="Google" id="ProtNLM"/>
    </source>
</evidence>
<evidence type="ECO:0000313" key="2">
    <source>
        <dbReference type="EMBL" id="OTG67196.1"/>
    </source>
</evidence>
<dbReference type="PANTHER" id="PTHR37549">
    <property type="entry name" value="LIPOPROTEIN LPRI"/>
    <property type="match status" value="1"/>
</dbReference>
<accession>A0A1Y3CNK4</accession>
<dbReference type="GO" id="GO:0005576">
    <property type="term" value="C:extracellular region"/>
    <property type="evidence" value="ECO:0007669"/>
    <property type="project" value="TreeGrafter"/>
</dbReference>
<feature type="chain" id="PRO_5013119164" description="DUF1311 domain-containing protein" evidence="1">
    <location>
        <begin position="23"/>
        <end position="115"/>
    </location>
</feature>
<keyword evidence="1" id="KW-0732">Signal</keyword>
<dbReference type="PANTHER" id="PTHR37549:SF1">
    <property type="entry name" value="LIPOPROTEIN LPRI"/>
    <property type="match status" value="1"/>
</dbReference>
<feature type="signal peptide" evidence="1">
    <location>
        <begin position="1"/>
        <end position="22"/>
    </location>
</feature>
<name>A0A1Y3CNK4_9GAMM</name>
<comment type="caution">
    <text evidence="2">The sequence shown here is derived from an EMBL/GenBank/DDBJ whole genome shotgun (WGS) entry which is preliminary data.</text>
</comment>
<reference evidence="2 3" key="1">
    <citation type="submission" date="2017-04" db="EMBL/GenBank/DDBJ databases">
        <title>High diversity of culturable Acinetobacter species in natural soil and water ecosystems.</title>
        <authorList>
            <person name="Nemec A."/>
            <person name="Radolfova-Krizova L."/>
        </authorList>
    </citation>
    <scope>NUCLEOTIDE SEQUENCE [LARGE SCALE GENOMIC DNA]</scope>
    <source>
        <strain evidence="2 3">ANC 4999</strain>
    </source>
</reference>
<protein>
    <recommendedName>
        <fullName evidence="4">DUF1311 domain-containing protein</fullName>
    </recommendedName>
</protein>
<dbReference type="OrthoDB" id="5957809at2"/>
<evidence type="ECO:0000313" key="3">
    <source>
        <dbReference type="Proteomes" id="UP000242765"/>
    </source>
</evidence>
<dbReference type="EMBL" id="NEGB01000001">
    <property type="protein sequence ID" value="OTG67196.1"/>
    <property type="molecule type" value="Genomic_DNA"/>
</dbReference>
<proteinExistence type="predicted"/>
<dbReference type="STRING" id="1977882.B9T28_00720"/>
<keyword evidence="3" id="KW-1185">Reference proteome</keyword>
<gene>
    <name evidence="2" type="ORF">B9T28_00720</name>
</gene>
<dbReference type="AlphaFoldDB" id="A0A1Y3CNK4"/>
<dbReference type="InterPro" id="IPR052755">
    <property type="entry name" value="Lysozyme_Inhibitor_LprI"/>
</dbReference>
<organism evidence="2 3">
    <name type="scientific">Acinetobacter silvestris</name>
    <dbReference type="NCBI Taxonomy" id="1977882"/>
    <lineage>
        <taxon>Bacteria</taxon>
        <taxon>Pseudomonadati</taxon>
        <taxon>Pseudomonadota</taxon>
        <taxon>Gammaproteobacteria</taxon>
        <taxon>Moraxellales</taxon>
        <taxon>Moraxellaceae</taxon>
        <taxon>Acinetobacter</taxon>
    </lineage>
</organism>
<evidence type="ECO:0000256" key="1">
    <source>
        <dbReference type="SAM" id="SignalP"/>
    </source>
</evidence>
<dbReference type="Proteomes" id="UP000242765">
    <property type="component" value="Unassembled WGS sequence"/>
</dbReference>
<sequence length="115" mass="13418">MKKIIFTFITFNLLLVSLNIHAASFKCEWAKTKTENAICEHRSLNDADVKMATTYNIVRKLVAMGTRGVIQDQQVKWQELLDQCQDNVACLTDVYKMRQQKLDIYMNHIYQQGPF</sequence>
<dbReference type="RefSeq" id="WP_086202055.1">
    <property type="nucleotide sequence ID" value="NZ_NEGB01000001.1"/>
</dbReference>